<reference evidence="5" key="1">
    <citation type="journal article" date="2019" name="Int. J. Syst. Evol. Microbiol.">
        <title>The Global Catalogue of Microorganisms (GCM) 10K type strain sequencing project: providing services to taxonomists for standard genome sequencing and annotation.</title>
        <authorList>
            <consortium name="The Broad Institute Genomics Platform"/>
            <consortium name="The Broad Institute Genome Sequencing Center for Infectious Disease"/>
            <person name="Wu L."/>
            <person name="Ma J."/>
        </authorList>
    </citation>
    <scope>NUCLEOTIDE SEQUENCE [LARGE SCALE GENOMIC DNA]</scope>
    <source>
        <strain evidence="5">CCUG 62952</strain>
    </source>
</reference>
<dbReference type="InterPro" id="IPR001155">
    <property type="entry name" value="OxRdtase_FMN_N"/>
</dbReference>
<dbReference type="Proteomes" id="UP001596978">
    <property type="component" value="Unassembled WGS sequence"/>
</dbReference>
<protein>
    <submittedName>
        <fullName evidence="4">NADH:flavin oxidoreductase/NADH oxidase family protein</fullName>
    </submittedName>
</protein>
<keyword evidence="1" id="KW-0285">Flavoprotein</keyword>
<name>A0ABW3D0H9_9FLAO</name>
<dbReference type="CDD" id="cd04733">
    <property type="entry name" value="OYE_like_2_FMN"/>
    <property type="match status" value="1"/>
</dbReference>
<dbReference type="SUPFAM" id="SSF51395">
    <property type="entry name" value="FMN-linked oxidoreductases"/>
    <property type="match status" value="1"/>
</dbReference>
<dbReference type="Gene3D" id="3.20.20.70">
    <property type="entry name" value="Aldolase class I"/>
    <property type="match status" value="1"/>
</dbReference>
<evidence type="ECO:0000256" key="2">
    <source>
        <dbReference type="ARBA" id="ARBA00023002"/>
    </source>
</evidence>
<dbReference type="Pfam" id="PF00724">
    <property type="entry name" value="Oxidored_FMN"/>
    <property type="match status" value="1"/>
</dbReference>
<accession>A0ABW3D0H9</accession>
<dbReference type="PANTHER" id="PTHR43656:SF2">
    <property type="entry name" value="BINDING OXIDOREDUCTASE, PUTATIVE (AFU_ORTHOLOGUE AFUA_2G08260)-RELATED"/>
    <property type="match status" value="1"/>
</dbReference>
<comment type="caution">
    <text evidence="4">The sequence shown here is derived from an EMBL/GenBank/DDBJ whole genome shotgun (WGS) entry which is preliminary data.</text>
</comment>
<keyword evidence="2" id="KW-0560">Oxidoreductase</keyword>
<evidence type="ECO:0000313" key="5">
    <source>
        <dbReference type="Proteomes" id="UP001596978"/>
    </source>
</evidence>
<evidence type="ECO:0000259" key="3">
    <source>
        <dbReference type="Pfam" id="PF00724"/>
    </source>
</evidence>
<evidence type="ECO:0000313" key="4">
    <source>
        <dbReference type="EMBL" id="MFD0863570.1"/>
    </source>
</evidence>
<organism evidence="4 5">
    <name type="scientific">Sungkyunkwania multivorans</name>
    <dbReference type="NCBI Taxonomy" id="1173618"/>
    <lineage>
        <taxon>Bacteria</taxon>
        <taxon>Pseudomonadati</taxon>
        <taxon>Bacteroidota</taxon>
        <taxon>Flavobacteriia</taxon>
        <taxon>Flavobacteriales</taxon>
        <taxon>Flavobacteriaceae</taxon>
        <taxon>Sungkyunkwania</taxon>
    </lineage>
</organism>
<feature type="domain" description="NADH:flavin oxidoreductase/NADH oxidase N-terminal" evidence="3">
    <location>
        <begin position="6"/>
        <end position="336"/>
    </location>
</feature>
<dbReference type="RefSeq" id="WP_386409727.1">
    <property type="nucleotide sequence ID" value="NZ_JBHTJH010000017.1"/>
</dbReference>
<gene>
    <name evidence="4" type="ORF">ACFQ1M_15240</name>
</gene>
<dbReference type="EMBL" id="JBHTJH010000017">
    <property type="protein sequence ID" value="MFD0863570.1"/>
    <property type="molecule type" value="Genomic_DNA"/>
</dbReference>
<dbReference type="PANTHER" id="PTHR43656">
    <property type="entry name" value="BINDING OXIDOREDUCTASE, PUTATIVE (AFU_ORTHOLOGUE AFUA_2G08260)-RELATED"/>
    <property type="match status" value="1"/>
</dbReference>
<sequence>MSTLNTPLTLPCGAILKNRLVKAAMTERISNTNFEPTLGHELLYSNWSKTGAGLLITGNVIIDRKHLESAGNVVFDNKQMLPVLRSWAESSKINNNHIWVQISHAGRQTNIFGTRRPLAPSEVQLKKLGLFGKPKAMTYKDIKEVIDGFVKAASLAKEAGFTGIQIHSAHGYLLSQFLSPRTNTRTDKWGGSLENRSRLLLSIIRETRKVVGNKFPISVKLNSADFQKGGFTEEESLEVVKMLDNEGIDLLEISGGTYEKVAFFLLNDDEQAEKEVKESTRRREAYFIDFAKKVRQVSSVPLMITGGFRSFEFCNDVLLNGEVDLIGMARPFITNREDIPQFLEGEIQHLENKVLRTGIAQFEDAAEGGFYARQIIRFSKGKPFKLNMSPLWCSMFLVLYELRKAMGKKFV</sequence>
<dbReference type="InterPro" id="IPR051799">
    <property type="entry name" value="NADH_flavin_oxidoreductase"/>
</dbReference>
<evidence type="ECO:0000256" key="1">
    <source>
        <dbReference type="ARBA" id="ARBA00022630"/>
    </source>
</evidence>
<proteinExistence type="predicted"/>
<dbReference type="InterPro" id="IPR013785">
    <property type="entry name" value="Aldolase_TIM"/>
</dbReference>
<keyword evidence="5" id="KW-1185">Reference proteome</keyword>